<proteinExistence type="predicted"/>
<comment type="caution">
    <text evidence="1">The sequence shown here is derived from an EMBL/GenBank/DDBJ whole genome shotgun (WGS) entry which is preliminary data.</text>
</comment>
<name>A0AB74CL13_ASPFL</name>
<evidence type="ECO:0000313" key="1">
    <source>
        <dbReference type="EMBL" id="RMZ47408.1"/>
    </source>
</evidence>
<sequence length="155" mass="17929">MATAYGSWANVDQNFRVDIRPYILDCDCTRWILWGFGVLTNGIFSSAPRNDAFRQGHTRSPCGFSYANEEFSWDRKMDLCSKLSRHWTVELQKAADEGILAPKSFPDAHCDLIERRSSSGIPIWHRDSSWAYIMARFPPWSLRGVKSDSWEVIYQ</sequence>
<gene>
    <name evidence="1" type="ORF">CA14_002336</name>
</gene>
<dbReference type="AlphaFoldDB" id="A0AB74CL13"/>
<dbReference type="Proteomes" id="UP000275480">
    <property type="component" value="Unassembled WGS sequence"/>
</dbReference>
<evidence type="ECO:0000313" key="2">
    <source>
        <dbReference type="Proteomes" id="UP000275480"/>
    </source>
</evidence>
<reference evidence="1 2" key="1">
    <citation type="submission" date="2018-07" db="EMBL/GenBank/DDBJ databases">
        <title>Identification of spontaneous genetic mutation associated with occurrence of a yellow conidial color mutant of Aspergillus flavus.</title>
        <authorList>
            <person name="Chang P.-K."/>
            <person name="Mack B.M."/>
            <person name="Scharfenstein L."/>
            <person name="Gilbert M.K."/>
        </authorList>
    </citation>
    <scope>NUCLEOTIDE SEQUENCE [LARGE SCALE GENOMIC DNA]</scope>
    <source>
        <strain evidence="1 2">CA14</strain>
    </source>
</reference>
<dbReference type="EMBL" id="QQZZ01000032">
    <property type="protein sequence ID" value="RMZ47408.1"/>
    <property type="molecule type" value="Genomic_DNA"/>
</dbReference>
<accession>A0AB74CL13</accession>
<organism evidence="1 2">
    <name type="scientific">Aspergillus flavus</name>
    <dbReference type="NCBI Taxonomy" id="5059"/>
    <lineage>
        <taxon>Eukaryota</taxon>
        <taxon>Fungi</taxon>
        <taxon>Dikarya</taxon>
        <taxon>Ascomycota</taxon>
        <taxon>Pezizomycotina</taxon>
        <taxon>Eurotiomycetes</taxon>
        <taxon>Eurotiomycetidae</taxon>
        <taxon>Eurotiales</taxon>
        <taxon>Aspergillaceae</taxon>
        <taxon>Aspergillus</taxon>
        <taxon>Aspergillus subgen. Circumdati</taxon>
    </lineage>
</organism>
<protein>
    <submittedName>
        <fullName evidence="1">Uncharacterized protein</fullName>
    </submittedName>
</protein>